<organism evidence="2 3">
    <name type="scientific">Polyporus arcularius HHB13444</name>
    <dbReference type="NCBI Taxonomy" id="1314778"/>
    <lineage>
        <taxon>Eukaryota</taxon>
        <taxon>Fungi</taxon>
        <taxon>Dikarya</taxon>
        <taxon>Basidiomycota</taxon>
        <taxon>Agaricomycotina</taxon>
        <taxon>Agaricomycetes</taxon>
        <taxon>Polyporales</taxon>
        <taxon>Polyporaceae</taxon>
        <taxon>Polyporus</taxon>
    </lineage>
</organism>
<evidence type="ECO:0000256" key="1">
    <source>
        <dbReference type="SAM" id="MobiDB-lite"/>
    </source>
</evidence>
<keyword evidence="3" id="KW-1185">Reference proteome</keyword>
<dbReference type="InParanoid" id="A0A5C3NL60"/>
<proteinExistence type="predicted"/>
<feature type="compositionally biased region" description="Low complexity" evidence="1">
    <location>
        <begin position="44"/>
        <end position="59"/>
    </location>
</feature>
<gene>
    <name evidence="2" type="ORF">K466DRAFT_607488</name>
</gene>
<protein>
    <submittedName>
        <fullName evidence="2">Uncharacterized protein</fullName>
    </submittedName>
</protein>
<dbReference type="Proteomes" id="UP000308197">
    <property type="component" value="Unassembled WGS sequence"/>
</dbReference>
<evidence type="ECO:0000313" key="2">
    <source>
        <dbReference type="EMBL" id="TFK77954.1"/>
    </source>
</evidence>
<feature type="region of interest" description="Disordered" evidence="1">
    <location>
        <begin position="1"/>
        <end position="28"/>
    </location>
</feature>
<name>A0A5C3NL60_9APHY</name>
<dbReference type="AlphaFoldDB" id="A0A5C3NL60"/>
<accession>A0A5C3NL60</accession>
<evidence type="ECO:0000313" key="3">
    <source>
        <dbReference type="Proteomes" id="UP000308197"/>
    </source>
</evidence>
<dbReference type="EMBL" id="ML212955">
    <property type="protein sequence ID" value="TFK77954.1"/>
    <property type="molecule type" value="Genomic_DNA"/>
</dbReference>
<sequence>MPVTSSIALRPRHPALPGNLCPAEDDLPGSSTALPGSFACLTPSSRAARPSPGPFAAARCSSKAHRIGGGRAEDARSASASTSLARDSRPAARRRG</sequence>
<feature type="region of interest" description="Disordered" evidence="1">
    <location>
        <begin position="44"/>
        <end position="96"/>
    </location>
</feature>
<reference evidence="2 3" key="1">
    <citation type="journal article" date="2019" name="Nat. Ecol. Evol.">
        <title>Megaphylogeny resolves global patterns of mushroom evolution.</title>
        <authorList>
            <person name="Varga T."/>
            <person name="Krizsan K."/>
            <person name="Foldi C."/>
            <person name="Dima B."/>
            <person name="Sanchez-Garcia M."/>
            <person name="Sanchez-Ramirez S."/>
            <person name="Szollosi G.J."/>
            <person name="Szarkandi J.G."/>
            <person name="Papp V."/>
            <person name="Albert L."/>
            <person name="Andreopoulos W."/>
            <person name="Angelini C."/>
            <person name="Antonin V."/>
            <person name="Barry K.W."/>
            <person name="Bougher N.L."/>
            <person name="Buchanan P."/>
            <person name="Buyck B."/>
            <person name="Bense V."/>
            <person name="Catcheside P."/>
            <person name="Chovatia M."/>
            <person name="Cooper J."/>
            <person name="Damon W."/>
            <person name="Desjardin D."/>
            <person name="Finy P."/>
            <person name="Geml J."/>
            <person name="Haridas S."/>
            <person name="Hughes K."/>
            <person name="Justo A."/>
            <person name="Karasinski D."/>
            <person name="Kautmanova I."/>
            <person name="Kiss B."/>
            <person name="Kocsube S."/>
            <person name="Kotiranta H."/>
            <person name="LaButti K.M."/>
            <person name="Lechner B.E."/>
            <person name="Liimatainen K."/>
            <person name="Lipzen A."/>
            <person name="Lukacs Z."/>
            <person name="Mihaltcheva S."/>
            <person name="Morgado L.N."/>
            <person name="Niskanen T."/>
            <person name="Noordeloos M.E."/>
            <person name="Ohm R.A."/>
            <person name="Ortiz-Santana B."/>
            <person name="Ovrebo C."/>
            <person name="Racz N."/>
            <person name="Riley R."/>
            <person name="Savchenko A."/>
            <person name="Shiryaev A."/>
            <person name="Soop K."/>
            <person name="Spirin V."/>
            <person name="Szebenyi C."/>
            <person name="Tomsovsky M."/>
            <person name="Tulloss R.E."/>
            <person name="Uehling J."/>
            <person name="Grigoriev I.V."/>
            <person name="Vagvolgyi C."/>
            <person name="Papp T."/>
            <person name="Martin F.M."/>
            <person name="Miettinen O."/>
            <person name="Hibbett D.S."/>
            <person name="Nagy L.G."/>
        </authorList>
    </citation>
    <scope>NUCLEOTIDE SEQUENCE [LARGE SCALE GENOMIC DNA]</scope>
    <source>
        <strain evidence="2 3">HHB13444</strain>
    </source>
</reference>